<proteinExistence type="predicted"/>
<accession>A0AAP0G5T1</accession>
<keyword evidence="2" id="KW-1185">Reference proteome</keyword>
<protein>
    <recommendedName>
        <fullName evidence="3">Reverse transcriptase domain-containing protein</fullName>
    </recommendedName>
</protein>
<sequence length="121" mass="13414">MDGIISPFQSAFISGRLITYNILLAFELIHHLKMSTRAIDGGYAIKLDMAKACDKVEWSFHAGALRRLGSNAYFISLIIMCVSSSSLSFMLNWEHFGSVQPGRGLRHGNPLSPYSFRALSS</sequence>
<dbReference type="EMBL" id="JBBWWQ010000009">
    <property type="protein sequence ID" value="KAK8938830.1"/>
    <property type="molecule type" value="Genomic_DNA"/>
</dbReference>
<evidence type="ECO:0000313" key="2">
    <source>
        <dbReference type="Proteomes" id="UP001418222"/>
    </source>
</evidence>
<comment type="caution">
    <text evidence="1">The sequence shown here is derived from an EMBL/GenBank/DDBJ whole genome shotgun (WGS) entry which is preliminary data.</text>
</comment>
<reference evidence="1 2" key="1">
    <citation type="journal article" date="2022" name="Nat. Plants">
        <title>Genomes of leafy and leafless Platanthera orchids illuminate the evolution of mycoheterotrophy.</title>
        <authorList>
            <person name="Li M.H."/>
            <person name="Liu K.W."/>
            <person name="Li Z."/>
            <person name="Lu H.C."/>
            <person name="Ye Q.L."/>
            <person name="Zhang D."/>
            <person name="Wang J.Y."/>
            <person name="Li Y.F."/>
            <person name="Zhong Z.M."/>
            <person name="Liu X."/>
            <person name="Yu X."/>
            <person name="Liu D.K."/>
            <person name="Tu X.D."/>
            <person name="Liu B."/>
            <person name="Hao Y."/>
            <person name="Liao X.Y."/>
            <person name="Jiang Y.T."/>
            <person name="Sun W.H."/>
            <person name="Chen J."/>
            <person name="Chen Y.Q."/>
            <person name="Ai Y."/>
            <person name="Zhai J.W."/>
            <person name="Wu S.S."/>
            <person name="Zhou Z."/>
            <person name="Hsiao Y.Y."/>
            <person name="Wu W.L."/>
            <person name="Chen Y.Y."/>
            <person name="Lin Y.F."/>
            <person name="Hsu J.L."/>
            <person name="Li C.Y."/>
            <person name="Wang Z.W."/>
            <person name="Zhao X."/>
            <person name="Zhong W.Y."/>
            <person name="Ma X.K."/>
            <person name="Ma L."/>
            <person name="Huang J."/>
            <person name="Chen G.Z."/>
            <person name="Huang M.Z."/>
            <person name="Huang L."/>
            <person name="Peng D.H."/>
            <person name="Luo Y.B."/>
            <person name="Zou S.Q."/>
            <person name="Chen S.P."/>
            <person name="Lan S."/>
            <person name="Tsai W.C."/>
            <person name="Van de Peer Y."/>
            <person name="Liu Z.J."/>
        </authorList>
    </citation>
    <scope>NUCLEOTIDE SEQUENCE [LARGE SCALE GENOMIC DNA]</scope>
    <source>
        <strain evidence="1">Lor287</strain>
    </source>
</reference>
<evidence type="ECO:0008006" key="3">
    <source>
        <dbReference type="Google" id="ProtNLM"/>
    </source>
</evidence>
<dbReference type="PANTHER" id="PTHR46890">
    <property type="entry name" value="NON-LTR RETROLELEMENT REVERSE TRANSCRIPTASE-LIKE PROTEIN-RELATED"/>
    <property type="match status" value="1"/>
</dbReference>
<organism evidence="1 2">
    <name type="scientific">Platanthera zijinensis</name>
    <dbReference type="NCBI Taxonomy" id="2320716"/>
    <lineage>
        <taxon>Eukaryota</taxon>
        <taxon>Viridiplantae</taxon>
        <taxon>Streptophyta</taxon>
        <taxon>Embryophyta</taxon>
        <taxon>Tracheophyta</taxon>
        <taxon>Spermatophyta</taxon>
        <taxon>Magnoliopsida</taxon>
        <taxon>Liliopsida</taxon>
        <taxon>Asparagales</taxon>
        <taxon>Orchidaceae</taxon>
        <taxon>Orchidoideae</taxon>
        <taxon>Orchideae</taxon>
        <taxon>Orchidinae</taxon>
        <taxon>Platanthera</taxon>
    </lineage>
</organism>
<dbReference type="InterPro" id="IPR052343">
    <property type="entry name" value="Retrotransposon-Effector_Assoc"/>
</dbReference>
<evidence type="ECO:0000313" key="1">
    <source>
        <dbReference type="EMBL" id="KAK8938830.1"/>
    </source>
</evidence>
<name>A0AAP0G5T1_9ASPA</name>
<dbReference type="AlphaFoldDB" id="A0AAP0G5T1"/>
<dbReference type="PANTHER" id="PTHR46890:SF48">
    <property type="entry name" value="RNA-DIRECTED DNA POLYMERASE"/>
    <property type="match status" value="1"/>
</dbReference>
<gene>
    <name evidence="1" type="ORF">KSP39_PZI011703</name>
</gene>
<dbReference type="Proteomes" id="UP001418222">
    <property type="component" value="Unassembled WGS sequence"/>
</dbReference>